<evidence type="ECO:0000313" key="2">
    <source>
        <dbReference type="Proteomes" id="UP000019140"/>
    </source>
</evidence>
<protein>
    <submittedName>
        <fullName evidence="1">Uncharacterized protein</fullName>
    </submittedName>
</protein>
<reference evidence="1 2" key="1">
    <citation type="journal article" date="2014" name="Nature">
        <title>An environmental bacterial taxon with a large and distinct metabolic repertoire.</title>
        <authorList>
            <person name="Wilson M.C."/>
            <person name="Mori T."/>
            <person name="Ruckert C."/>
            <person name="Uria A.R."/>
            <person name="Helf M.J."/>
            <person name="Takada K."/>
            <person name="Gernert C."/>
            <person name="Steffens U.A."/>
            <person name="Heycke N."/>
            <person name="Schmitt S."/>
            <person name="Rinke C."/>
            <person name="Helfrich E.J."/>
            <person name="Brachmann A.O."/>
            <person name="Gurgui C."/>
            <person name="Wakimoto T."/>
            <person name="Kracht M."/>
            <person name="Crusemann M."/>
            <person name="Hentschel U."/>
            <person name="Abe I."/>
            <person name="Matsunaga S."/>
            <person name="Kalinowski J."/>
            <person name="Takeyama H."/>
            <person name="Piel J."/>
        </authorList>
    </citation>
    <scope>NUCLEOTIDE SEQUENCE [LARGE SCALE GENOMIC DNA]</scope>
    <source>
        <strain evidence="2">TSY2</strain>
    </source>
</reference>
<gene>
    <name evidence="1" type="ORF">ETSY2_15535</name>
</gene>
<accession>W4M9X3</accession>
<sequence>MGISENEEGYFGYAVSIFHVVESWFVMEEDLVSTGQYMRDEDFHDGSSIRVRVDPETGEGHIVEWNLKE</sequence>
<dbReference type="EMBL" id="AZHX01000626">
    <property type="protein sequence ID" value="ETX06706.1"/>
    <property type="molecule type" value="Genomic_DNA"/>
</dbReference>
<name>W4M9X3_9BACT</name>
<dbReference type="Proteomes" id="UP000019140">
    <property type="component" value="Unassembled WGS sequence"/>
</dbReference>
<dbReference type="HOGENOM" id="CLU_2768144_0_0_7"/>
<dbReference type="AlphaFoldDB" id="W4M9X3"/>
<proteinExistence type="predicted"/>
<keyword evidence="2" id="KW-1185">Reference proteome</keyword>
<evidence type="ECO:0000313" key="1">
    <source>
        <dbReference type="EMBL" id="ETX06706.1"/>
    </source>
</evidence>
<organism evidence="1 2">
    <name type="scientific">Candidatus Entotheonella gemina</name>
    <dbReference type="NCBI Taxonomy" id="1429439"/>
    <lineage>
        <taxon>Bacteria</taxon>
        <taxon>Pseudomonadati</taxon>
        <taxon>Nitrospinota/Tectimicrobiota group</taxon>
        <taxon>Candidatus Tectimicrobiota</taxon>
        <taxon>Candidatus Entotheonellia</taxon>
        <taxon>Candidatus Entotheonellales</taxon>
        <taxon>Candidatus Entotheonellaceae</taxon>
        <taxon>Candidatus Entotheonella</taxon>
    </lineage>
</organism>
<comment type="caution">
    <text evidence="1">The sequence shown here is derived from an EMBL/GenBank/DDBJ whole genome shotgun (WGS) entry which is preliminary data.</text>
</comment>